<feature type="compositionally biased region" description="Acidic residues" evidence="15">
    <location>
        <begin position="1323"/>
        <end position="1332"/>
    </location>
</feature>
<protein>
    <recommendedName>
        <fullName evidence="22">Neurexin-3a</fullName>
    </recommendedName>
</protein>
<dbReference type="FunFam" id="2.60.120.200:FF:000001">
    <property type="entry name" value="neurexin-1 isoform X1"/>
    <property type="match status" value="1"/>
</dbReference>
<dbReference type="FunFam" id="2.60.120.200:FF:000007">
    <property type="entry name" value="neurexin-1 isoform X1"/>
    <property type="match status" value="1"/>
</dbReference>
<gene>
    <name evidence="20" type="primary">nrxn3a</name>
</gene>
<feature type="signal peptide" evidence="17">
    <location>
        <begin position="1"/>
        <end position="23"/>
    </location>
</feature>
<dbReference type="GO" id="GO:0016020">
    <property type="term" value="C:membrane"/>
    <property type="evidence" value="ECO:0007669"/>
    <property type="project" value="UniProtKB-SubCell"/>
</dbReference>
<dbReference type="Pfam" id="PF02210">
    <property type="entry name" value="Laminin_G_2"/>
    <property type="match status" value="6"/>
</dbReference>
<dbReference type="FunFam" id="2.10.25.10:FF:000029">
    <property type="entry name" value="neurexin-1 isoform X1"/>
    <property type="match status" value="1"/>
</dbReference>
<keyword evidence="3 14" id="KW-0245">EGF-like domain</keyword>
<feature type="domain" description="EGF-like" evidence="19">
    <location>
        <begin position="1051"/>
        <end position="1088"/>
    </location>
</feature>
<evidence type="ECO:0000313" key="21">
    <source>
        <dbReference type="Proteomes" id="UP000694402"/>
    </source>
</evidence>
<keyword evidence="4 16" id="KW-0812">Transmembrane</keyword>
<evidence type="ECO:0008006" key="22">
    <source>
        <dbReference type="Google" id="ProtNLM"/>
    </source>
</evidence>
<evidence type="ECO:0000259" key="18">
    <source>
        <dbReference type="PROSITE" id="PS50025"/>
    </source>
</evidence>
<evidence type="ECO:0000256" key="17">
    <source>
        <dbReference type="SAM" id="SignalP"/>
    </source>
</evidence>
<keyword evidence="12" id="KW-1015">Disulfide bond</keyword>
<dbReference type="InterPro" id="IPR001791">
    <property type="entry name" value="Laminin_G"/>
</dbReference>
<dbReference type="CDD" id="cd00110">
    <property type="entry name" value="LamG"/>
    <property type="match status" value="6"/>
</dbReference>
<evidence type="ECO:0000256" key="7">
    <source>
        <dbReference type="ARBA" id="ARBA00022737"/>
    </source>
</evidence>
<feature type="domain" description="Laminin G" evidence="18">
    <location>
        <begin position="687"/>
        <end position="859"/>
    </location>
</feature>
<evidence type="ECO:0000256" key="9">
    <source>
        <dbReference type="ARBA" id="ARBA00022889"/>
    </source>
</evidence>
<dbReference type="InterPro" id="IPR003585">
    <property type="entry name" value="Neurexin-like"/>
</dbReference>
<evidence type="ECO:0000256" key="14">
    <source>
        <dbReference type="PROSITE-ProRule" id="PRU00076"/>
    </source>
</evidence>
<reference evidence="20" key="2">
    <citation type="submission" date="2025-09" db="UniProtKB">
        <authorList>
            <consortium name="Ensembl"/>
        </authorList>
    </citation>
    <scope>IDENTIFICATION</scope>
</reference>
<evidence type="ECO:0000256" key="3">
    <source>
        <dbReference type="ARBA" id="ARBA00022536"/>
    </source>
</evidence>
<dbReference type="InterPro" id="IPR013320">
    <property type="entry name" value="ConA-like_dom_sf"/>
</dbReference>
<feature type="domain" description="Laminin G" evidence="18">
    <location>
        <begin position="873"/>
        <end position="1048"/>
    </location>
</feature>
<comment type="subcellular location">
    <subcellularLocation>
        <location evidence="1">Membrane</location>
        <topology evidence="1">Single-pass type I membrane protein</topology>
    </subcellularLocation>
</comment>
<dbReference type="SMART" id="SM00294">
    <property type="entry name" value="4.1m"/>
    <property type="match status" value="1"/>
</dbReference>
<evidence type="ECO:0000256" key="10">
    <source>
        <dbReference type="ARBA" id="ARBA00022989"/>
    </source>
</evidence>
<keyword evidence="5" id="KW-0479">Metal-binding</keyword>
<evidence type="ECO:0000256" key="15">
    <source>
        <dbReference type="SAM" id="MobiDB-lite"/>
    </source>
</evidence>
<evidence type="ECO:0000256" key="16">
    <source>
        <dbReference type="SAM" id="Phobius"/>
    </source>
</evidence>
<dbReference type="GO" id="GO:0007155">
    <property type="term" value="P:cell adhesion"/>
    <property type="evidence" value="ECO:0007669"/>
    <property type="project" value="UniProtKB-KW"/>
</dbReference>
<organism evidence="20 21">
    <name type="scientific">Oncorhynchus tshawytscha</name>
    <name type="common">Chinook salmon</name>
    <name type="synonym">Salmo tshawytscha</name>
    <dbReference type="NCBI Taxonomy" id="74940"/>
    <lineage>
        <taxon>Eukaryota</taxon>
        <taxon>Metazoa</taxon>
        <taxon>Chordata</taxon>
        <taxon>Craniata</taxon>
        <taxon>Vertebrata</taxon>
        <taxon>Euteleostomi</taxon>
        <taxon>Actinopterygii</taxon>
        <taxon>Neopterygii</taxon>
        <taxon>Teleostei</taxon>
        <taxon>Protacanthopterygii</taxon>
        <taxon>Salmoniformes</taxon>
        <taxon>Salmonidae</taxon>
        <taxon>Salmoninae</taxon>
        <taxon>Oncorhynchus</taxon>
    </lineage>
</organism>
<dbReference type="Gene3D" id="2.60.120.200">
    <property type="match status" value="6"/>
</dbReference>
<reference evidence="20" key="1">
    <citation type="submission" date="2025-08" db="UniProtKB">
        <authorList>
            <consortium name="Ensembl"/>
        </authorList>
    </citation>
    <scope>IDENTIFICATION</scope>
</reference>
<dbReference type="InterPro" id="IPR050372">
    <property type="entry name" value="Neurexin-related_CASP"/>
</dbReference>
<evidence type="ECO:0000313" key="20">
    <source>
        <dbReference type="Ensembl" id="ENSOTSP00005040278.2"/>
    </source>
</evidence>
<evidence type="ECO:0000256" key="12">
    <source>
        <dbReference type="ARBA" id="ARBA00023157"/>
    </source>
</evidence>
<dbReference type="CDD" id="cd00054">
    <property type="entry name" value="EGF_CA"/>
    <property type="match status" value="1"/>
</dbReference>
<evidence type="ECO:0000256" key="2">
    <source>
        <dbReference type="ARBA" id="ARBA00010241"/>
    </source>
</evidence>
<evidence type="ECO:0000256" key="4">
    <source>
        <dbReference type="ARBA" id="ARBA00022692"/>
    </source>
</evidence>
<feature type="domain" description="EGF-like" evidence="19">
    <location>
        <begin position="645"/>
        <end position="682"/>
    </location>
</feature>
<dbReference type="Gene3D" id="2.10.25.10">
    <property type="entry name" value="Laminin"/>
    <property type="match status" value="3"/>
</dbReference>
<keyword evidence="11 16" id="KW-0472">Membrane</keyword>
<dbReference type="SMART" id="SM00282">
    <property type="entry name" value="LamG"/>
    <property type="match status" value="6"/>
</dbReference>
<dbReference type="PROSITE" id="PS50026">
    <property type="entry name" value="EGF_3"/>
    <property type="match status" value="3"/>
</dbReference>
<dbReference type="SUPFAM" id="SSF49899">
    <property type="entry name" value="Concanavalin A-like lectins/glucanases"/>
    <property type="match status" value="6"/>
</dbReference>
<feature type="chain" id="PRO_5044193328" description="Neurexin-3a" evidence="17">
    <location>
        <begin position="24"/>
        <end position="1441"/>
    </location>
</feature>
<accession>A0A8C8FU78</accession>
<sequence length="1441" mass="158643">MDVLGLSARLQLLLSAFLGVCLSLEFTGAPGQWARYLRWDASTRSDLSFQFKTDVSTALLLYFDDSGYCDFLQLMVVEGKLQLRFSIDCAETAVVSDKRVNDSSWHFATLSRYGLRTVLGLDGQVKADEVRPTGGSRQHMKIVSDLFLGGVPLDIRTSALTLPTARDAPPFRGTISDLKYGNTEPVLLSSLRVRLESEGRCTENPCENSGSCTVVDGEPMCDCSKTEYKGRFCNEGFSHMMMAEQAREENVATFRGSEYFCYDLSQNPIQSSSDEITLSFKTWQRNGLILHTGKSADYVNLALKDGAVSLVINLGSGAFEAIVEPVNGKFNDNTWHDVKVTRNLRQQSGIGHAMVTISVDGILTTTGYTQEDYTMLGSDDFFYVGGSPSTADLPGSPVSNNFMGCLKEVVYKNNDIRLELSRLARIIDPKMKIQGDVVFKCENVATLDPISFETPEAYISLPKWNTKRMGSISFDFRTSEPNGLILFTHGKPQERKEAQRSQKNTKVDFFAVELLDGSLYLLLDMGSGTIKVKATQNKVNDGAWYHVDIQRDGRSGTISVNSRRTPFTASGESEILDLEGDMYLGGLPSDRANLILPTELWTAMLNYGYVGCVRDLFIDGRSKDIRQIAEAQNGAGIKPSCNKVVGKQCESYPCKNRGVCKEGWNRFICDCTGTGYWSRTCEREASILSYDGSMYMKVVMPQVMHTEAEDVSLRFMSQRAYGLLMATTSRDSADTLRLELDGGRVKLTVNLDCIRINCTSSKGPETLYAGQKLNDNEWHTVRVVRRGKTYKLTVDDDVAEGQMAGDHTRLEFHNIETGIMTERRFVSAIPSSFIGHLQSLRFNGMLYIDLCKNGDIDFCELNARFGMRSIIADPVTFKSKSSYLSLATLQAYTSMHLFFQFKTTSPDGFIMFNSGDGNDFIAVELVKGYIHYVFDLGNGPNVIKGNSDRALHDNQWHNVVITRDNSNIHTLKVDAKATSQVVNGAKNLDLKGDLFIAGLGPGMYGSLPKLVASRDGFQGCLASVDLNGRLPDLLQDALFRSGQIERGCEGPSTTCQEDSCANMGVCIQQWENYTCDCSMTSYTGTQCNDPGMTYIFGKGGGLITFNWPANERPSTRTDRLTIGFSTSLKDGILVRIDSAPGLGDYLMLHIEQGKIGVTFNIGTMDISVRESSTPVNDGKYHVVRFTRNGGNATLQVDNWSINEHFPGGRQLTIFNTQATVTIGGSDRSRPFQGQLSGLYYNGLKVLNMAAESNPNIKINGSVRLVGDVPSVAGSARTTAQPPEMSTTFIETTTTMSTTTTRKHRSSPTIQQTTDDIVSSAECSSDDEDLEECDSGHAGGLALPTQPGVNRVPGPPEVSRQSSSTTGMVVGIVAAAALCILILLYAMYKYRNRDEGSYQVDESRNYITNSATQSNGAVMKDKQQSAKGSKVKQKNKDKEYYV</sequence>
<dbReference type="InterPro" id="IPR027789">
    <property type="entry name" value="Syndecan/Neurexin_dom"/>
</dbReference>
<dbReference type="Pfam" id="PF01034">
    <property type="entry name" value="Syndecan"/>
    <property type="match status" value="1"/>
</dbReference>
<dbReference type="Proteomes" id="UP000694402">
    <property type="component" value="Unassembled WGS sequence"/>
</dbReference>
<dbReference type="InterPro" id="IPR000742">
    <property type="entry name" value="EGF"/>
</dbReference>
<dbReference type="PANTHER" id="PTHR15036:SF57">
    <property type="entry name" value="NEUREXIN-3"/>
    <property type="match status" value="1"/>
</dbReference>
<dbReference type="FunFam" id="2.10.25.10:FF:000015">
    <property type="entry name" value="neurexin-1 isoform X1"/>
    <property type="match status" value="1"/>
</dbReference>
<feature type="domain" description="Laminin G" evidence="18">
    <location>
        <begin position="448"/>
        <end position="641"/>
    </location>
</feature>
<comment type="caution">
    <text evidence="14">Lacks conserved residue(s) required for the propagation of feature annotation.</text>
</comment>
<evidence type="ECO:0000256" key="6">
    <source>
        <dbReference type="ARBA" id="ARBA00022729"/>
    </source>
</evidence>
<evidence type="ECO:0000256" key="5">
    <source>
        <dbReference type="ARBA" id="ARBA00022723"/>
    </source>
</evidence>
<dbReference type="Ensembl" id="ENSOTST00005043834.2">
    <property type="protein sequence ID" value="ENSOTSP00005040278.2"/>
    <property type="gene ID" value="ENSOTSG00005011107.2"/>
</dbReference>
<evidence type="ECO:0000256" key="8">
    <source>
        <dbReference type="ARBA" id="ARBA00022837"/>
    </source>
</evidence>
<dbReference type="SMART" id="SM00181">
    <property type="entry name" value="EGF"/>
    <property type="match status" value="3"/>
</dbReference>
<comment type="similarity">
    <text evidence="2">Belongs to the neurexin family.</text>
</comment>
<feature type="transmembrane region" description="Helical" evidence="16">
    <location>
        <begin position="1367"/>
        <end position="1387"/>
    </location>
</feature>
<dbReference type="PROSITE" id="PS50025">
    <property type="entry name" value="LAM_G_DOMAIN"/>
    <property type="match status" value="6"/>
</dbReference>
<evidence type="ECO:0000256" key="1">
    <source>
        <dbReference type="ARBA" id="ARBA00004479"/>
    </source>
</evidence>
<keyword evidence="21" id="KW-1185">Reference proteome</keyword>
<evidence type="ECO:0000256" key="11">
    <source>
        <dbReference type="ARBA" id="ARBA00023136"/>
    </source>
</evidence>
<dbReference type="GO" id="GO:0046872">
    <property type="term" value="F:metal ion binding"/>
    <property type="evidence" value="ECO:0007669"/>
    <property type="project" value="UniProtKB-KW"/>
</dbReference>
<dbReference type="PANTHER" id="PTHR15036">
    <property type="entry name" value="PIKACHURIN-LIKE PROTEIN"/>
    <property type="match status" value="1"/>
</dbReference>
<keyword evidence="6 17" id="KW-0732">Signal</keyword>
<dbReference type="FunFam" id="2.60.120.200:FF:000005">
    <property type="entry name" value="neurexin-1 isoform X1"/>
    <property type="match status" value="1"/>
</dbReference>
<dbReference type="FunFam" id="2.60.120.200:FF:000004">
    <property type="entry name" value="neurexin-1 isoform X1"/>
    <property type="match status" value="1"/>
</dbReference>
<keyword evidence="7" id="KW-0677">Repeat</keyword>
<evidence type="ECO:0000256" key="13">
    <source>
        <dbReference type="ARBA" id="ARBA00054347"/>
    </source>
</evidence>
<keyword evidence="8" id="KW-0106">Calcium</keyword>
<proteinExistence type="inferred from homology"/>
<name>A0A8C8FU78_ONCTS</name>
<dbReference type="GeneTree" id="ENSGT00940000154618"/>
<keyword evidence="10 16" id="KW-1133">Transmembrane helix</keyword>
<feature type="domain" description="Laminin G" evidence="18">
    <location>
        <begin position="23"/>
        <end position="201"/>
    </location>
</feature>
<keyword evidence="9" id="KW-0130">Cell adhesion</keyword>
<feature type="domain" description="EGF-like" evidence="19">
    <location>
        <begin position="197"/>
        <end position="234"/>
    </location>
</feature>
<feature type="region of interest" description="Disordered" evidence="15">
    <location>
        <begin position="1408"/>
        <end position="1441"/>
    </location>
</feature>
<comment type="function">
    <text evidence="13">Neuronal cell surface protein that may be involved in cell recognition and cell adhesion.</text>
</comment>
<feature type="domain" description="Laminin G" evidence="18">
    <location>
        <begin position="1092"/>
        <end position="1262"/>
    </location>
</feature>
<evidence type="ECO:0000259" key="19">
    <source>
        <dbReference type="PROSITE" id="PS50026"/>
    </source>
</evidence>
<feature type="compositionally biased region" description="Polar residues" evidence="15">
    <location>
        <begin position="1306"/>
        <end position="1316"/>
    </location>
</feature>
<feature type="domain" description="Laminin G" evidence="18">
    <location>
        <begin position="251"/>
        <end position="441"/>
    </location>
</feature>
<dbReference type="FunFam" id="2.60.120.200:FF:000003">
    <property type="entry name" value="neurexin-1 isoform X1"/>
    <property type="match status" value="1"/>
</dbReference>
<feature type="region of interest" description="Disordered" evidence="15">
    <location>
        <begin position="1293"/>
        <end position="1362"/>
    </location>
</feature>